<keyword evidence="4 6" id="KW-0472">Membrane</keyword>
<evidence type="ECO:0000259" key="7">
    <source>
        <dbReference type="PROSITE" id="PS50850"/>
    </source>
</evidence>
<feature type="transmembrane region" description="Helical" evidence="6">
    <location>
        <begin position="751"/>
        <end position="784"/>
    </location>
</feature>
<feature type="transmembrane region" description="Helical" evidence="6">
    <location>
        <begin position="839"/>
        <end position="859"/>
    </location>
</feature>
<dbReference type="GO" id="GO:0016787">
    <property type="term" value="F:hydrolase activity"/>
    <property type="evidence" value="ECO:0007669"/>
    <property type="project" value="InterPro"/>
</dbReference>
<dbReference type="Gene3D" id="1.20.1250.20">
    <property type="entry name" value="MFS general substrate transporter like domains"/>
    <property type="match status" value="2"/>
</dbReference>
<evidence type="ECO:0000313" key="8">
    <source>
        <dbReference type="EMBL" id="UQC74955.1"/>
    </source>
</evidence>
<dbReference type="GO" id="GO:0022857">
    <property type="term" value="F:transmembrane transporter activity"/>
    <property type="evidence" value="ECO:0007669"/>
    <property type="project" value="InterPro"/>
</dbReference>
<feature type="compositionally biased region" description="Basic and acidic residues" evidence="5">
    <location>
        <begin position="598"/>
        <end position="608"/>
    </location>
</feature>
<feature type="domain" description="Major facilitator superfamily (MFS) profile" evidence="7">
    <location>
        <begin position="685"/>
        <end position="1204"/>
    </location>
</feature>
<feature type="transmembrane region" description="Helical" evidence="6">
    <location>
        <begin position="1104"/>
        <end position="1127"/>
    </location>
</feature>
<evidence type="ECO:0000256" key="2">
    <source>
        <dbReference type="ARBA" id="ARBA00022692"/>
    </source>
</evidence>
<evidence type="ECO:0000256" key="6">
    <source>
        <dbReference type="SAM" id="Phobius"/>
    </source>
</evidence>
<keyword evidence="3 6" id="KW-1133">Transmembrane helix</keyword>
<feature type="transmembrane region" description="Helical" evidence="6">
    <location>
        <begin position="1069"/>
        <end position="1092"/>
    </location>
</feature>
<dbReference type="KEGG" id="clup:CLUP02_01608"/>
<evidence type="ECO:0000256" key="1">
    <source>
        <dbReference type="ARBA" id="ARBA00004141"/>
    </source>
</evidence>
<accession>A0A9Q8SD09</accession>
<evidence type="ECO:0000256" key="3">
    <source>
        <dbReference type="ARBA" id="ARBA00022989"/>
    </source>
</evidence>
<dbReference type="InterPro" id="IPR020846">
    <property type="entry name" value="MFS_dom"/>
</dbReference>
<feature type="compositionally biased region" description="Polar residues" evidence="5">
    <location>
        <begin position="610"/>
        <end position="620"/>
    </location>
</feature>
<feature type="transmembrane region" description="Helical" evidence="6">
    <location>
        <begin position="938"/>
        <end position="960"/>
    </location>
</feature>
<name>A0A9Q8SD09_9PEZI</name>
<dbReference type="Pfam" id="PF07859">
    <property type="entry name" value="Abhydrolase_3"/>
    <property type="match status" value="1"/>
</dbReference>
<keyword evidence="9" id="KW-1185">Reference proteome</keyword>
<dbReference type="AlphaFoldDB" id="A0A9Q8SD09"/>
<dbReference type="Pfam" id="PF07690">
    <property type="entry name" value="MFS_1"/>
    <property type="match status" value="1"/>
</dbReference>
<feature type="region of interest" description="Disordered" evidence="5">
    <location>
        <begin position="594"/>
        <end position="658"/>
    </location>
</feature>
<dbReference type="GO" id="GO:0005886">
    <property type="term" value="C:plasma membrane"/>
    <property type="evidence" value="ECO:0007669"/>
    <property type="project" value="TreeGrafter"/>
</dbReference>
<dbReference type="RefSeq" id="XP_049136604.1">
    <property type="nucleotide sequence ID" value="XM_049280647.1"/>
</dbReference>
<gene>
    <name evidence="8" type="ORF">CLUP02_01608</name>
</gene>
<dbReference type="Proteomes" id="UP000830671">
    <property type="component" value="Chromosome 1"/>
</dbReference>
<organism evidence="8 9">
    <name type="scientific">Colletotrichum lupini</name>
    <dbReference type="NCBI Taxonomy" id="145971"/>
    <lineage>
        <taxon>Eukaryota</taxon>
        <taxon>Fungi</taxon>
        <taxon>Dikarya</taxon>
        <taxon>Ascomycota</taxon>
        <taxon>Pezizomycotina</taxon>
        <taxon>Sordariomycetes</taxon>
        <taxon>Hypocreomycetidae</taxon>
        <taxon>Glomerellales</taxon>
        <taxon>Glomerellaceae</taxon>
        <taxon>Colletotrichum</taxon>
        <taxon>Colletotrichum acutatum species complex</taxon>
    </lineage>
</organism>
<evidence type="ECO:0000313" key="9">
    <source>
        <dbReference type="Proteomes" id="UP000830671"/>
    </source>
</evidence>
<comment type="subcellular location">
    <subcellularLocation>
        <location evidence="1">Membrane</location>
        <topology evidence="1">Multi-pass membrane protein</topology>
    </subcellularLocation>
</comment>
<dbReference type="InterPro" id="IPR011701">
    <property type="entry name" value="MFS"/>
</dbReference>
<protein>
    <recommendedName>
        <fullName evidence="7">Major facilitator superfamily (MFS) profile domain-containing protein</fullName>
    </recommendedName>
</protein>
<keyword evidence="2 6" id="KW-0812">Transmembrane</keyword>
<feature type="transmembrane region" description="Helical" evidence="6">
    <location>
        <begin position="1011"/>
        <end position="1032"/>
    </location>
</feature>
<evidence type="ECO:0000256" key="5">
    <source>
        <dbReference type="SAM" id="MobiDB-lite"/>
    </source>
</evidence>
<feature type="transmembrane region" description="Helical" evidence="6">
    <location>
        <begin position="6"/>
        <end position="21"/>
    </location>
</feature>
<dbReference type="PROSITE" id="PS50850">
    <property type="entry name" value="MFS"/>
    <property type="match status" value="1"/>
</dbReference>
<dbReference type="PANTHER" id="PTHR23501">
    <property type="entry name" value="MAJOR FACILITATOR SUPERFAMILY"/>
    <property type="match status" value="1"/>
</dbReference>
<feature type="transmembrane region" description="Helical" evidence="6">
    <location>
        <begin position="680"/>
        <end position="698"/>
    </location>
</feature>
<proteinExistence type="predicted"/>
<reference evidence="8" key="1">
    <citation type="journal article" date="2021" name="Mol. Plant Microbe Interact.">
        <title>Complete Genome Sequence of the Plant-Pathogenic Fungus Colletotrichum lupini.</title>
        <authorList>
            <person name="Baroncelli R."/>
            <person name="Pensec F."/>
            <person name="Da Lio D."/>
            <person name="Boufleur T."/>
            <person name="Vicente I."/>
            <person name="Sarrocco S."/>
            <person name="Picot A."/>
            <person name="Baraldi E."/>
            <person name="Sukno S."/>
            <person name="Thon M."/>
            <person name="Le Floch G."/>
        </authorList>
    </citation>
    <scope>NUCLEOTIDE SEQUENCE</scope>
    <source>
        <strain evidence="8">IMI 504893</strain>
    </source>
</reference>
<sequence>MGPGFSLLGMVVGVLSIFYYAKQTQRMTGLKFDTEFWAVAGPLIAIRPPKGPTNALELRASVNAGLSAILKDALPDGIIETKHVVKSFDGEIIILHQFTPSENKSIGRQPAFIYVHGGGIVGGNIDPHSRPLAAKAALESGVQMFAVEYRLAPEFPFPTPAEDCYAALKWLGENANDLNIDASRIGFYALSAGGGIAVGASMLARDRGLSPPLAKQVLIYPMLDDRTRVEADNPLSQFLTWTDKSNQIGWNAYLEGKAGGSGIPPHAAPGRATDVANLPSTYIDVGGVDLFCAEAVAFANKLASANVQMELHVYPGLPHIFDLYAPTIELTHFDAVASVANCIGGVNPLFEDRTLRQHGTVVIAVMDPRLRSRFVYRVLVEQFSSLRCIFERLDQEISMMNSSRDRSSDKSDHINRQVGDEPGAKPFRAKSEAESAGLLPGTGILYPSFDSNEKSLLFHFGDPSRFHNPEMSKDTVYFAHEGIYPGFSRSLVPPSGSRKDLINTTRHPFTRLPEELATFLRLDVHCLTRMSGTLGEPMSERTERDSETDLYVMQQNHIVGHFWLPMFSFRCLSPHEALINFFYPSSYRSLPVSVQHQLHPETSRKPTQLEKPSNMSTPAADSQPVAPEKAPAQIDAPQDFFEPDEKPDQSADNEGSTEVGVSRVEAFNKVLYHSGQKGKVLLWLLGVSIGLTMFAYALDMGITTTIFGTLAASTFKVHSQLGTVNTASQIIRAISKPFIGKLADITSRPTTYVVILAFYAVGFAVAASATAFPAYTIGICFTSVGKSGLDLLSDIIVADLTPLQWRGFFGACLSLPFIVTVPVNGFIAEGFYENWRWGLGMFAILVPVLLIPAIFTLYAMQRRGGKAGMVTIADSKNVRTGVSEASSKNLVYWAKLAYRGMIDIDIIGLILLGFAFSLILLPITLAKSADGGWTNASMIAMIVMGFVILIIFVLFEIFLAPKPLMTRSILQNRAFIAGVIIHTFNQMASSVRNTYFSSYILIIKEWTTYQWTIFLGITTMGLCLVGPVVGLIHRSTHRYKSLMVFGAAAKILGYGLLVQPTGNMTQDTARLVAAQLIFCLSSLNVVGARVGVQASVPHDDVASIISIITLWSTLGSSIGSAVATSIWTEQMVDQMREELPGVSNSVIAKIYGNIKTLKKYQFDDPIRQGSIRAYATVNGHITIAAICLSCISLIASFFMPNYYLGKQQNAANNKGLDGEVVDVPDHRGAGETAIAQQEATTLWQKVLALYRNKNMSTHQSFQMNFTDANTFDS</sequence>
<dbReference type="InterPro" id="IPR029058">
    <property type="entry name" value="AB_hydrolase_fold"/>
</dbReference>
<dbReference type="GeneID" id="73335657"/>
<dbReference type="SUPFAM" id="SSF103473">
    <property type="entry name" value="MFS general substrate transporter"/>
    <property type="match status" value="2"/>
</dbReference>
<feature type="compositionally biased region" description="Basic and acidic residues" evidence="5">
    <location>
        <begin position="403"/>
        <end position="432"/>
    </location>
</feature>
<feature type="transmembrane region" description="Helical" evidence="6">
    <location>
        <begin position="1181"/>
        <end position="1204"/>
    </location>
</feature>
<dbReference type="Gene3D" id="3.40.50.1820">
    <property type="entry name" value="alpha/beta hydrolase"/>
    <property type="match status" value="1"/>
</dbReference>
<dbReference type="InterPro" id="IPR013094">
    <property type="entry name" value="AB_hydrolase_3"/>
</dbReference>
<feature type="transmembrane region" description="Helical" evidence="6">
    <location>
        <begin position="805"/>
        <end position="827"/>
    </location>
</feature>
<feature type="region of interest" description="Disordered" evidence="5">
    <location>
        <begin position="401"/>
        <end position="432"/>
    </location>
</feature>
<dbReference type="EMBL" id="CP019471">
    <property type="protein sequence ID" value="UQC74955.1"/>
    <property type="molecule type" value="Genomic_DNA"/>
</dbReference>
<feature type="transmembrane region" description="Helical" evidence="6">
    <location>
        <begin position="906"/>
        <end position="926"/>
    </location>
</feature>
<feature type="transmembrane region" description="Helical" evidence="6">
    <location>
        <begin position="972"/>
        <end position="991"/>
    </location>
</feature>
<dbReference type="PANTHER" id="PTHR23501:SF58">
    <property type="entry name" value="LOW AFFINITY HEME TRANSPORTER STR3"/>
    <property type="match status" value="1"/>
</dbReference>
<evidence type="ECO:0000256" key="4">
    <source>
        <dbReference type="ARBA" id="ARBA00023136"/>
    </source>
</evidence>
<dbReference type="SUPFAM" id="SSF53474">
    <property type="entry name" value="alpha/beta-Hydrolases"/>
    <property type="match status" value="1"/>
</dbReference>
<dbReference type="InterPro" id="IPR036259">
    <property type="entry name" value="MFS_trans_sf"/>
</dbReference>